<keyword evidence="2" id="KW-1185">Reference proteome</keyword>
<evidence type="ECO:0000313" key="2">
    <source>
        <dbReference type="Proteomes" id="UP000242188"/>
    </source>
</evidence>
<proteinExistence type="predicted"/>
<accession>A0A210Q9F6</accession>
<dbReference type="OrthoDB" id="6143200at2759"/>
<name>A0A210Q9F6_MIZYE</name>
<dbReference type="PANTHER" id="PTHR47018:SF1">
    <property type="entry name" value="TESMIN_TSO1-LIKE CXC DOMAIN-CONTAINING PROTEIN"/>
    <property type="match status" value="1"/>
</dbReference>
<reference evidence="1 2" key="1">
    <citation type="journal article" date="2017" name="Nat. Ecol. Evol.">
        <title>Scallop genome provides insights into evolution of bilaterian karyotype and development.</title>
        <authorList>
            <person name="Wang S."/>
            <person name="Zhang J."/>
            <person name="Jiao W."/>
            <person name="Li J."/>
            <person name="Xun X."/>
            <person name="Sun Y."/>
            <person name="Guo X."/>
            <person name="Huan P."/>
            <person name="Dong B."/>
            <person name="Zhang L."/>
            <person name="Hu X."/>
            <person name="Sun X."/>
            <person name="Wang J."/>
            <person name="Zhao C."/>
            <person name="Wang Y."/>
            <person name="Wang D."/>
            <person name="Huang X."/>
            <person name="Wang R."/>
            <person name="Lv J."/>
            <person name="Li Y."/>
            <person name="Zhang Z."/>
            <person name="Liu B."/>
            <person name="Lu W."/>
            <person name="Hui Y."/>
            <person name="Liang J."/>
            <person name="Zhou Z."/>
            <person name="Hou R."/>
            <person name="Li X."/>
            <person name="Liu Y."/>
            <person name="Li H."/>
            <person name="Ning X."/>
            <person name="Lin Y."/>
            <person name="Zhao L."/>
            <person name="Xing Q."/>
            <person name="Dou J."/>
            <person name="Li Y."/>
            <person name="Mao J."/>
            <person name="Guo H."/>
            <person name="Dou H."/>
            <person name="Li T."/>
            <person name="Mu C."/>
            <person name="Jiang W."/>
            <person name="Fu Q."/>
            <person name="Fu X."/>
            <person name="Miao Y."/>
            <person name="Liu J."/>
            <person name="Yu Q."/>
            <person name="Li R."/>
            <person name="Liao H."/>
            <person name="Li X."/>
            <person name="Kong Y."/>
            <person name="Jiang Z."/>
            <person name="Chourrout D."/>
            <person name="Li R."/>
            <person name="Bao Z."/>
        </authorList>
    </citation>
    <scope>NUCLEOTIDE SEQUENCE [LARGE SCALE GENOMIC DNA]</scope>
    <source>
        <strain evidence="1 2">PY_sf001</strain>
    </source>
</reference>
<gene>
    <name evidence="1" type="ORF">KP79_PYT26305</name>
</gene>
<sequence>MSCSFSVEEVCSSKALLRLESKVNARKEMMTGRTATLWLQYLEMVDILRRFLKAERTGNWRLHLQSEREMQSFFAAAGHKFYAKSAFVYLQKMTLLPETHPDVHQKFEEGYHVVRRSDRYWGRLFTDLIIEQVLMRSVKTHGGLTRGKGMTETQRLLWVMSMPACANMNDVMQKFTGVSYETSDQHKDLSKARQARDVNDTLNLISYLAQRDPFVENSSLFNIANGMTAQEGVNVDRSSEIVEDILDSMVGVSVEDYVFWKADQATTLGSRSTVKVKGESVTVDPQLIFQRLVTVGQRSEDVSSLFKYELCTHPPEMFESAALLLQANKATLADVLWKSMKGEQR</sequence>
<dbReference type="PANTHER" id="PTHR47018">
    <property type="entry name" value="CXC DOMAIN-CONTAINING PROTEIN-RELATED"/>
    <property type="match status" value="1"/>
</dbReference>
<dbReference type="AlphaFoldDB" id="A0A210Q9F6"/>
<evidence type="ECO:0000313" key="1">
    <source>
        <dbReference type="EMBL" id="OWF45377.1"/>
    </source>
</evidence>
<comment type="caution">
    <text evidence="1">The sequence shown here is derived from an EMBL/GenBank/DDBJ whole genome shotgun (WGS) entry which is preliminary data.</text>
</comment>
<organism evidence="1 2">
    <name type="scientific">Mizuhopecten yessoensis</name>
    <name type="common">Japanese scallop</name>
    <name type="synonym">Patinopecten yessoensis</name>
    <dbReference type="NCBI Taxonomy" id="6573"/>
    <lineage>
        <taxon>Eukaryota</taxon>
        <taxon>Metazoa</taxon>
        <taxon>Spiralia</taxon>
        <taxon>Lophotrochozoa</taxon>
        <taxon>Mollusca</taxon>
        <taxon>Bivalvia</taxon>
        <taxon>Autobranchia</taxon>
        <taxon>Pteriomorphia</taxon>
        <taxon>Pectinida</taxon>
        <taxon>Pectinoidea</taxon>
        <taxon>Pectinidae</taxon>
        <taxon>Mizuhopecten</taxon>
    </lineage>
</organism>
<protein>
    <submittedName>
        <fullName evidence="1">Uncharacterized protein</fullName>
    </submittedName>
</protein>
<dbReference type="Proteomes" id="UP000242188">
    <property type="component" value="Unassembled WGS sequence"/>
</dbReference>
<dbReference type="EMBL" id="NEDP02004514">
    <property type="protein sequence ID" value="OWF45377.1"/>
    <property type="molecule type" value="Genomic_DNA"/>
</dbReference>